<evidence type="ECO:0000313" key="11">
    <source>
        <dbReference type="Proteomes" id="UP000001449"/>
    </source>
</evidence>
<reference evidence="10 11" key="1">
    <citation type="journal article" date="2004" name="Science">
        <title>The genome of the diatom Thalassiosira pseudonana: ecology, evolution, and metabolism.</title>
        <authorList>
            <person name="Armbrust E.V."/>
            <person name="Berges J.A."/>
            <person name="Bowler C."/>
            <person name="Green B.R."/>
            <person name="Martinez D."/>
            <person name="Putnam N.H."/>
            <person name="Zhou S."/>
            <person name="Allen A.E."/>
            <person name="Apt K.E."/>
            <person name="Bechner M."/>
            <person name="Brzezinski M.A."/>
            <person name="Chaal B.K."/>
            <person name="Chiovitti A."/>
            <person name="Davis A.K."/>
            <person name="Demarest M.S."/>
            <person name="Detter J.C."/>
            <person name="Glavina T."/>
            <person name="Goodstein D."/>
            <person name="Hadi M.Z."/>
            <person name="Hellsten U."/>
            <person name="Hildebrand M."/>
            <person name="Jenkins B.D."/>
            <person name="Jurka J."/>
            <person name="Kapitonov V.V."/>
            <person name="Kroger N."/>
            <person name="Lau W.W."/>
            <person name="Lane T.W."/>
            <person name="Larimer F.W."/>
            <person name="Lippmeier J.C."/>
            <person name="Lucas S."/>
            <person name="Medina M."/>
            <person name="Montsant A."/>
            <person name="Obornik M."/>
            <person name="Parker M.S."/>
            <person name="Palenik B."/>
            <person name="Pazour G.J."/>
            <person name="Richardson P.M."/>
            <person name="Rynearson T.A."/>
            <person name="Saito M.A."/>
            <person name="Schwartz D.C."/>
            <person name="Thamatrakoln K."/>
            <person name="Valentin K."/>
            <person name="Vardi A."/>
            <person name="Wilkerson F.P."/>
            <person name="Rokhsar D.S."/>
        </authorList>
    </citation>
    <scope>NUCLEOTIDE SEQUENCE [LARGE SCALE GENOMIC DNA]</scope>
    <source>
        <strain evidence="10 11">CCMP1335</strain>
    </source>
</reference>
<dbReference type="GO" id="GO:0042651">
    <property type="term" value="C:thylakoid membrane"/>
    <property type="evidence" value="ECO:0000318"/>
    <property type="project" value="GO_Central"/>
</dbReference>
<protein>
    <recommendedName>
        <fullName evidence="12">Bestrophin homolog</fullName>
    </recommendedName>
</protein>
<dbReference type="Proteomes" id="UP000001449">
    <property type="component" value="Unassembled WGS sequence"/>
</dbReference>
<dbReference type="PANTHER" id="PTHR33281">
    <property type="entry name" value="UPF0187 PROTEIN YNEE"/>
    <property type="match status" value="1"/>
</dbReference>
<dbReference type="RefSeq" id="XP_002296895.1">
    <property type="nucleotide sequence ID" value="XM_002296859.1"/>
</dbReference>
<evidence type="ECO:0000256" key="1">
    <source>
        <dbReference type="ARBA" id="ARBA00004651"/>
    </source>
</evidence>
<dbReference type="eggNOG" id="ENOG502QWYK">
    <property type="taxonomic scope" value="Eukaryota"/>
</dbReference>
<feature type="transmembrane region" description="Helical" evidence="9">
    <location>
        <begin position="80"/>
        <end position="101"/>
    </location>
</feature>
<feature type="compositionally biased region" description="Polar residues" evidence="8">
    <location>
        <begin position="13"/>
        <end position="26"/>
    </location>
</feature>
<evidence type="ECO:0000256" key="8">
    <source>
        <dbReference type="SAM" id="MobiDB-lite"/>
    </source>
</evidence>
<dbReference type="GeneID" id="7442628"/>
<accession>B8LCZ5</accession>
<dbReference type="GO" id="GO:0019684">
    <property type="term" value="P:photosynthesis, light reaction"/>
    <property type="evidence" value="ECO:0000318"/>
    <property type="project" value="GO_Central"/>
</dbReference>
<reference evidence="10 11" key="2">
    <citation type="journal article" date="2008" name="Nature">
        <title>The Phaeodactylum genome reveals the evolutionary history of diatom genomes.</title>
        <authorList>
            <person name="Bowler C."/>
            <person name="Allen A.E."/>
            <person name="Badger J.H."/>
            <person name="Grimwood J."/>
            <person name="Jabbari K."/>
            <person name="Kuo A."/>
            <person name="Maheswari U."/>
            <person name="Martens C."/>
            <person name="Maumus F."/>
            <person name="Otillar R.P."/>
            <person name="Rayko E."/>
            <person name="Salamov A."/>
            <person name="Vandepoele K."/>
            <person name="Beszteri B."/>
            <person name="Gruber A."/>
            <person name="Heijde M."/>
            <person name="Katinka M."/>
            <person name="Mock T."/>
            <person name="Valentin K."/>
            <person name="Verret F."/>
            <person name="Berges J.A."/>
            <person name="Brownlee C."/>
            <person name="Cadoret J.P."/>
            <person name="Chiovitti A."/>
            <person name="Choi C.J."/>
            <person name="Coesel S."/>
            <person name="De Martino A."/>
            <person name="Detter J.C."/>
            <person name="Durkin C."/>
            <person name="Falciatore A."/>
            <person name="Fournet J."/>
            <person name="Haruta M."/>
            <person name="Huysman M.J."/>
            <person name="Jenkins B.D."/>
            <person name="Jiroutova K."/>
            <person name="Jorgensen R.E."/>
            <person name="Joubert Y."/>
            <person name="Kaplan A."/>
            <person name="Kroger N."/>
            <person name="Kroth P.G."/>
            <person name="La Roche J."/>
            <person name="Lindquist E."/>
            <person name="Lommer M."/>
            <person name="Martin-Jezequel V."/>
            <person name="Lopez P.J."/>
            <person name="Lucas S."/>
            <person name="Mangogna M."/>
            <person name="McGinnis K."/>
            <person name="Medlin L.K."/>
            <person name="Montsant A."/>
            <person name="Oudot-Le Secq M.P."/>
            <person name="Napoli C."/>
            <person name="Obornik M."/>
            <person name="Parker M.S."/>
            <person name="Petit J.L."/>
            <person name="Porcel B.M."/>
            <person name="Poulsen N."/>
            <person name="Robison M."/>
            <person name="Rychlewski L."/>
            <person name="Rynearson T.A."/>
            <person name="Schmutz J."/>
            <person name="Shapiro H."/>
            <person name="Siaut M."/>
            <person name="Stanley M."/>
            <person name="Sussman M.R."/>
            <person name="Taylor A.R."/>
            <person name="Vardi A."/>
            <person name="von Dassow P."/>
            <person name="Vyverman W."/>
            <person name="Willis A."/>
            <person name="Wyrwicz L.S."/>
            <person name="Rokhsar D.S."/>
            <person name="Weissenbach J."/>
            <person name="Armbrust E.V."/>
            <person name="Green B.R."/>
            <person name="Van de Peer Y."/>
            <person name="Grigoriev I.V."/>
        </authorList>
    </citation>
    <scope>NUCLEOTIDE SEQUENCE [LARGE SCALE GENOMIC DNA]</scope>
    <source>
        <strain evidence="10 11">CCMP1335</strain>
    </source>
</reference>
<dbReference type="PaxDb" id="35128-Thaps11074"/>
<dbReference type="GO" id="GO:0005886">
    <property type="term" value="C:plasma membrane"/>
    <property type="evidence" value="ECO:0007669"/>
    <property type="project" value="UniProtKB-SubCell"/>
</dbReference>
<dbReference type="PANTHER" id="PTHR33281:SF19">
    <property type="entry name" value="VOLTAGE-DEPENDENT ANION CHANNEL-FORMING PROTEIN YNEE"/>
    <property type="match status" value="1"/>
</dbReference>
<name>B8LCZ5_THAPS</name>
<evidence type="ECO:0000256" key="6">
    <source>
        <dbReference type="ARBA" id="ARBA00023065"/>
    </source>
</evidence>
<keyword evidence="4 9" id="KW-0812">Transmembrane</keyword>
<evidence type="ECO:0000313" key="10">
    <source>
        <dbReference type="EMBL" id="EED86623.1"/>
    </source>
</evidence>
<sequence>MTPTTKSKRFQSEHGTALSSTNNCKRSSSADSSSSTSPGFKTSSNKKAQDPNNRHANLDDEEGHAEFFFLLLFQSIEDSMTFVVSSISGFVAWSIACAFLANRLRQQSLEHPGGTAELWLEDISSCSQSVNVLGTLFVFTLVFRFNTCYARWWDSRVYWGDIISKSLELAMMNRRWIKDKSLADRMSRFIIVYSYASKALLRGISLTEDKGDGSDLVERGLLTQKELDYMDEHPCWQPHYCLEMLRAILVQVHNTDALVFNTDNKVHGQLFRCFDNTIKDLNQLIGNCVRTSASGLPASYDAITMTSFFLFFTLASFVWSASVFWMLPVIVFCASSIIMLLIVMGTKLVDPFGYDKVDIPMEAFCATIEAQIIAIDKRATSGIMEDFATTTSRRLSNNHELRNSFEASVNIPKLN</sequence>
<proteinExistence type="predicted"/>
<evidence type="ECO:0000256" key="5">
    <source>
        <dbReference type="ARBA" id="ARBA00022989"/>
    </source>
</evidence>
<dbReference type="EMBL" id="DS999419">
    <property type="protein sequence ID" value="EED86623.1"/>
    <property type="molecule type" value="Genomic_DNA"/>
</dbReference>
<feature type="region of interest" description="Disordered" evidence="8">
    <location>
        <begin position="1"/>
        <end position="57"/>
    </location>
</feature>
<gene>
    <name evidence="10" type="ORF">THAPSDRAFT_11074</name>
</gene>
<dbReference type="GO" id="GO:0005247">
    <property type="term" value="F:voltage-gated chloride channel activity"/>
    <property type="evidence" value="ECO:0000318"/>
    <property type="project" value="GO_Central"/>
</dbReference>
<evidence type="ECO:0000256" key="4">
    <source>
        <dbReference type="ARBA" id="ARBA00022692"/>
    </source>
</evidence>
<evidence type="ECO:0000256" key="2">
    <source>
        <dbReference type="ARBA" id="ARBA00022448"/>
    </source>
</evidence>
<feature type="transmembrane region" description="Helical" evidence="9">
    <location>
        <begin position="325"/>
        <end position="344"/>
    </location>
</feature>
<dbReference type="InParanoid" id="B8LCZ5"/>
<comment type="subcellular location">
    <subcellularLocation>
        <location evidence="1">Cell membrane</location>
        <topology evidence="1">Multi-pass membrane protein</topology>
    </subcellularLocation>
</comment>
<feature type="transmembrane region" description="Helical" evidence="9">
    <location>
        <begin position="300"/>
        <end position="319"/>
    </location>
</feature>
<keyword evidence="11" id="KW-1185">Reference proteome</keyword>
<keyword evidence="6" id="KW-0406">Ion transport</keyword>
<keyword evidence="7 9" id="KW-0472">Membrane</keyword>
<organism evidence="10 11">
    <name type="scientific">Thalassiosira pseudonana</name>
    <name type="common">Marine diatom</name>
    <name type="synonym">Cyclotella nana</name>
    <dbReference type="NCBI Taxonomy" id="35128"/>
    <lineage>
        <taxon>Eukaryota</taxon>
        <taxon>Sar</taxon>
        <taxon>Stramenopiles</taxon>
        <taxon>Ochrophyta</taxon>
        <taxon>Bacillariophyta</taxon>
        <taxon>Coscinodiscophyceae</taxon>
        <taxon>Thalassiosirophycidae</taxon>
        <taxon>Thalassiosirales</taxon>
        <taxon>Thalassiosiraceae</taxon>
        <taxon>Thalassiosira</taxon>
    </lineage>
</organism>
<evidence type="ECO:0000256" key="7">
    <source>
        <dbReference type="ARBA" id="ARBA00023136"/>
    </source>
</evidence>
<dbReference type="AlphaFoldDB" id="B8LCZ5"/>
<evidence type="ECO:0000256" key="9">
    <source>
        <dbReference type="SAM" id="Phobius"/>
    </source>
</evidence>
<feature type="compositionally biased region" description="Low complexity" evidence="8">
    <location>
        <begin position="27"/>
        <end position="43"/>
    </location>
</feature>
<dbReference type="OMA" id="AFCATIE"/>
<evidence type="ECO:0000256" key="3">
    <source>
        <dbReference type="ARBA" id="ARBA00022475"/>
    </source>
</evidence>
<feature type="compositionally biased region" description="Basic and acidic residues" evidence="8">
    <location>
        <begin position="47"/>
        <end position="57"/>
    </location>
</feature>
<dbReference type="Pfam" id="PF25539">
    <property type="entry name" value="Bestrophin_2"/>
    <property type="match status" value="1"/>
</dbReference>
<keyword evidence="3" id="KW-1003">Cell membrane</keyword>
<dbReference type="KEGG" id="tps:THAPSDRAFT_11074"/>
<evidence type="ECO:0008006" key="12">
    <source>
        <dbReference type="Google" id="ProtNLM"/>
    </source>
</evidence>
<dbReference type="InterPro" id="IPR044669">
    <property type="entry name" value="YneE/VCCN1/2-like"/>
</dbReference>
<keyword evidence="2" id="KW-0813">Transport</keyword>
<keyword evidence="5 9" id="KW-1133">Transmembrane helix</keyword>
<dbReference type="HOGENOM" id="CLU_663075_0_0_1"/>